<dbReference type="PANTHER" id="PTHR23259:SF70">
    <property type="entry name" value="ACCESSORY GLAND PROTEIN ACP62F-RELATED"/>
    <property type="match status" value="1"/>
</dbReference>
<proteinExistence type="predicted"/>
<reference evidence="6" key="1">
    <citation type="submission" date="2023-06" db="EMBL/GenBank/DDBJ databases">
        <title>Genomic analysis of the entomopathogenic nematode Steinernema hermaphroditum.</title>
        <authorList>
            <person name="Schwarz E.M."/>
            <person name="Heppert J.K."/>
            <person name="Baniya A."/>
            <person name="Schwartz H.T."/>
            <person name="Tan C.-H."/>
            <person name="Antoshechkin I."/>
            <person name="Sternberg P.W."/>
            <person name="Goodrich-Blair H."/>
            <person name="Dillman A.R."/>
        </authorList>
    </citation>
    <scope>NUCLEOTIDE SEQUENCE</scope>
    <source>
        <strain evidence="6">PS9179</strain>
        <tissue evidence="6">Whole animal</tissue>
    </source>
</reference>
<evidence type="ECO:0000256" key="4">
    <source>
        <dbReference type="SAM" id="SignalP"/>
    </source>
</evidence>
<dbReference type="InterPro" id="IPR051368">
    <property type="entry name" value="SerProtInhib-TIL_Domain"/>
</dbReference>
<dbReference type="Pfam" id="PF01826">
    <property type="entry name" value="TIL"/>
    <property type="match status" value="2"/>
</dbReference>
<dbReference type="Proteomes" id="UP001175271">
    <property type="component" value="Unassembled WGS sequence"/>
</dbReference>
<keyword evidence="3" id="KW-1015">Disulfide bond</keyword>
<dbReference type="CDD" id="cd19941">
    <property type="entry name" value="TIL"/>
    <property type="match status" value="2"/>
</dbReference>
<protein>
    <recommendedName>
        <fullName evidence="5">TIL domain-containing protein</fullName>
    </recommendedName>
</protein>
<dbReference type="SUPFAM" id="SSF57567">
    <property type="entry name" value="Serine protease inhibitors"/>
    <property type="match status" value="2"/>
</dbReference>
<evidence type="ECO:0000313" key="7">
    <source>
        <dbReference type="Proteomes" id="UP001175271"/>
    </source>
</evidence>
<keyword evidence="2" id="KW-0722">Serine protease inhibitor</keyword>
<gene>
    <name evidence="6" type="ORF">QR680_006753</name>
</gene>
<evidence type="ECO:0000256" key="3">
    <source>
        <dbReference type="ARBA" id="ARBA00023157"/>
    </source>
</evidence>
<dbReference type="AlphaFoldDB" id="A0AA39HY01"/>
<organism evidence="6 7">
    <name type="scientific">Steinernema hermaphroditum</name>
    <dbReference type="NCBI Taxonomy" id="289476"/>
    <lineage>
        <taxon>Eukaryota</taxon>
        <taxon>Metazoa</taxon>
        <taxon>Ecdysozoa</taxon>
        <taxon>Nematoda</taxon>
        <taxon>Chromadorea</taxon>
        <taxon>Rhabditida</taxon>
        <taxon>Tylenchina</taxon>
        <taxon>Panagrolaimomorpha</taxon>
        <taxon>Strongyloidoidea</taxon>
        <taxon>Steinernematidae</taxon>
        <taxon>Steinernema</taxon>
    </lineage>
</organism>
<dbReference type="PANTHER" id="PTHR23259">
    <property type="entry name" value="RIDDLE"/>
    <property type="match status" value="1"/>
</dbReference>
<dbReference type="EMBL" id="JAUCMV010000003">
    <property type="protein sequence ID" value="KAK0413354.1"/>
    <property type="molecule type" value="Genomic_DNA"/>
</dbReference>
<evidence type="ECO:0000256" key="2">
    <source>
        <dbReference type="ARBA" id="ARBA00022900"/>
    </source>
</evidence>
<name>A0AA39HY01_9BILA</name>
<keyword evidence="7" id="KW-1185">Reference proteome</keyword>
<feature type="domain" description="TIL" evidence="5">
    <location>
        <begin position="27"/>
        <end position="79"/>
    </location>
</feature>
<keyword evidence="1" id="KW-0646">Protease inhibitor</keyword>
<feature type="chain" id="PRO_5041415760" description="TIL domain-containing protein" evidence="4">
    <location>
        <begin position="22"/>
        <end position="144"/>
    </location>
</feature>
<feature type="domain" description="TIL" evidence="5">
    <location>
        <begin position="86"/>
        <end position="139"/>
    </location>
</feature>
<dbReference type="GO" id="GO:0004867">
    <property type="term" value="F:serine-type endopeptidase inhibitor activity"/>
    <property type="evidence" value="ECO:0007669"/>
    <property type="project" value="UniProtKB-KW"/>
</dbReference>
<evidence type="ECO:0000256" key="1">
    <source>
        <dbReference type="ARBA" id="ARBA00022690"/>
    </source>
</evidence>
<sequence>MTAFLTLVSLTVFTFGLLTSATDYPKCGKNESFNTCTDCEFNCKEIGVLPCPASCTVSSACRCNSGYARDDSGKCIPRKEYPAQKCPEGEVFDICGGCELQCRDLKNPFCVPNCEWSSCKCPKGFARGEDRKCVKVEDCPKKSK</sequence>
<dbReference type="InterPro" id="IPR036084">
    <property type="entry name" value="Ser_inhib-like_sf"/>
</dbReference>
<dbReference type="InterPro" id="IPR002919">
    <property type="entry name" value="TIL_dom"/>
</dbReference>
<accession>A0AA39HY01</accession>
<evidence type="ECO:0000313" key="6">
    <source>
        <dbReference type="EMBL" id="KAK0413354.1"/>
    </source>
</evidence>
<keyword evidence="4" id="KW-0732">Signal</keyword>
<feature type="signal peptide" evidence="4">
    <location>
        <begin position="1"/>
        <end position="21"/>
    </location>
</feature>
<comment type="caution">
    <text evidence="6">The sequence shown here is derived from an EMBL/GenBank/DDBJ whole genome shotgun (WGS) entry which is preliminary data.</text>
</comment>
<evidence type="ECO:0000259" key="5">
    <source>
        <dbReference type="Pfam" id="PF01826"/>
    </source>
</evidence>
<dbReference type="Gene3D" id="2.10.25.10">
    <property type="entry name" value="Laminin"/>
    <property type="match status" value="2"/>
</dbReference>